<sequence length="81" mass="8999">MSENEKADHFKTNRMLPAHSSVAHPDRTIITREALSDARMNTFTRDGSLRGLDGFIDEYGKLSEQEPGEAELLVSATPPKI</sequence>
<organism evidence="1 2">
    <name type="scientific">Phyllobacterium zundukense</name>
    <dbReference type="NCBI Taxonomy" id="1867719"/>
    <lineage>
        <taxon>Bacteria</taxon>
        <taxon>Pseudomonadati</taxon>
        <taxon>Pseudomonadota</taxon>
        <taxon>Alphaproteobacteria</taxon>
        <taxon>Hyphomicrobiales</taxon>
        <taxon>Phyllobacteriaceae</taxon>
        <taxon>Phyllobacterium</taxon>
    </lineage>
</organism>
<proteinExistence type="predicted"/>
<accession>A0ACD4CWQ0</accession>
<gene>
    <name evidence="1" type="ORF">N8E88_06140</name>
</gene>
<protein>
    <submittedName>
        <fullName evidence="1">Uncharacterized protein</fullName>
    </submittedName>
</protein>
<evidence type="ECO:0000313" key="2">
    <source>
        <dbReference type="Proteomes" id="UP001061991"/>
    </source>
</evidence>
<dbReference type="EMBL" id="CP104971">
    <property type="protein sequence ID" value="UXN57873.1"/>
    <property type="molecule type" value="Genomic_DNA"/>
</dbReference>
<reference evidence="1" key="1">
    <citation type="submission" date="2022-09" db="EMBL/GenBank/DDBJ databases">
        <title>Interaction between co-microsymbionts with complementary sets of symbiotic genes in legume-rhizobium systems.</title>
        <authorList>
            <person name="Safronova V."/>
            <person name="Sazanova A."/>
            <person name="Afonin A."/>
            <person name="Chirak E."/>
        </authorList>
    </citation>
    <scope>NUCLEOTIDE SEQUENCE</scope>
    <source>
        <strain evidence="1">A18/3m</strain>
    </source>
</reference>
<name>A0ACD4CWQ0_9HYPH</name>
<keyword evidence="2" id="KW-1185">Reference proteome</keyword>
<keyword evidence="1" id="KW-0614">Plasmid</keyword>
<dbReference type="Proteomes" id="UP001061991">
    <property type="component" value="Plasmid p_unnamed2"/>
</dbReference>
<geneLocation type="plasmid" evidence="1 2">
    <name>p_unnamed2</name>
</geneLocation>
<evidence type="ECO:0000313" key="1">
    <source>
        <dbReference type="EMBL" id="UXN57873.1"/>
    </source>
</evidence>